<reference evidence="1 2" key="1">
    <citation type="submission" date="2019-02" db="EMBL/GenBank/DDBJ databases">
        <title>Deep-cultivation of Planctomycetes and their phenomic and genomic characterization uncovers novel biology.</title>
        <authorList>
            <person name="Wiegand S."/>
            <person name="Jogler M."/>
            <person name="Boedeker C."/>
            <person name="Pinto D."/>
            <person name="Vollmers J."/>
            <person name="Rivas-Marin E."/>
            <person name="Kohn T."/>
            <person name="Peeters S.H."/>
            <person name="Heuer A."/>
            <person name="Rast P."/>
            <person name="Oberbeckmann S."/>
            <person name="Bunk B."/>
            <person name="Jeske O."/>
            <person name="Meyerdierks A."/>
            <person name="Storesund J.E."/>
            <person name="Kallscheuer N."/>
            <person name="Luecker S."/>
            <person name="Lage O.M."/>
            <person name="Pohl T."/>
            <person name="Merkel B.J."/>
            <person name="Hornburger P."/>
            <person name="Mueller R.-W."/>
            <person name="Bruemmer F."/>
            <person name="Labrenz M."/>
            <person name="Spormann A.M."/>
            <person name="Op den Camp H."/>
            <person name="Overmann J."/>
            <person name="Amann R."/>
            <person name="Jetten M.S.M."/>
            <person name="Mascher T."/>
            <person name="Medema M.H."/>
            <person name="Devos D.P."/>
            <person name="Kaster A.-K."/>
            <person name="Ovreas L."/>
            <person name="Rohde M."/>
            <person name="Galperin M.Y."/>
            <person name="Jogler C."/>
        </authorList>
    </citation>
    <scope>NUCLEOTIDE SEQUENCE [LARGE SCALE GENOMIC DNA]</scope>
    <source>
        <strain evidence="1 2">TBK1r</strain>
    </source>
</reference>
<organism evidence="1 2">
    <name type="scientific">Stieleria magnilauensis</name>
    <dbReference type="NCBI Taxonomy" id="2527963"/>
    <lineage>
        <taxon>Bacteria</taxon>
        <taxon>Pseudomonadati</taxon>
        <taxon>Planctomycetota</taxon>
        <taxon>Planctomycetia</taxon>
        <taxon>Pirellulales</taxon>
        <taxon>Pirellulaceae</taxon>
        <taxon>Stieleria</taxon>
    </lineage>
</organism>
<proteinExistence type="predicted"/>
<dbReference type="Gene3D" id="3.80.10.10">
    <property type="entry name" value="Ribonuclease Inhibitor"/>
    <property type="match status" value="1"/>
</dbReference>
<name>A0ABX5Y8D8_9BACT</name>
<gene>
    <name evidence="1" type="ORF">TBK1r_75420</name>
</gene>
<dbReference type="SUPFAM" id="SSF52047">
    <property type="entry name" value="RNI-like"/>
    <property type="match status" value="1"/>
</dbReference>
<dbReference type="InterPro" id="IPR032675">
    <property type="entry name" value="LRR_dom_sf"/>
</dbReference>
<dbReference type="EMBL" id="CP036432">
    <property type="protein sequence ID" value="QDV88509.1"/>
    <property type="molecule type" value="Genomic_DNA"/>
</dbReference>
<evidence type="ECO:0000313" key="2">
    <source>
        <dbReference type="Proteomes" id="UP000318081"/>
    </source>
</evidence>
<keyword evidence="2" id="KW-1185">Reference proteome</keyword>
<dbReference type="Proteomes" id="UP000318081">
    <property type="component" value="Chromosome"/>
</dbReference>
<protein>
    <submittedName>
        <fullName evidence="1">Leucine Rich repeats (2 copies)</fullName>
    </submittedName>
</protein>
<sequence>MRLRYSIRFLLATTAVFGVLALGLRQWMGQTTLEDVAAELNRADAKPYVWDHWNADTFLEDQVEVAHLSGAIPCIGLRFDKITSESTLIAAAKVPQATELVIREIDSSLSVKGLDFAHLIKLHLGGATEKQLTEWLDASKRLEDLSLAWKDEGPQPDYSRLAAIKSLKVFRLSNANVSVGDLSELRKLPRLTHISFYSCEIDDAVFAELASFPALSSLELYGKTCNDHTVRQLRDLRKIVSIDLSSSRVTDRGVEILSEMNHLKKLSLYDCQDITSRCVPALSEMRFLDWLNVLKTAVEKDKTLNQDPPTQLAEWMM</sequence>
<evidence type="ECO:0000313" key="1">
    <source>
        <dbReference type="EMBL" id="QDV88509.1"/>
    </source>
</evidence>
<accession>A0ABX5Y8D8</accession>